<dbReference type="InterPro" id="IPR013783">
    <property type="entry name" value="Ig-like_fold"/>
</dbReference>
<accession>A0A1F5VLR3</accession>
<dbReference type="AlphaFoldDB" id="A0A1F5VLR3"/>
<evidence type="ECO:0000313" key="1">
    <source>
        <dbReference type="EMBL" id="OGF64330.1"/>
    </source>
</evidence>
<evidence type="ECO:0000313" key="2">
    <source>
        <dbReference type="Proteomes" id="UP000178943"/>
    </source>
</evidence>
<evidence type="ECO:0008006" key="3">
    <source>
        <dbReference type="Google" id="ProtNLM"/>
    </source>
</evidence>
<protein>
    <recommendedName>
        <fullName evidence="3">CARDB domain-containing protein</fullName>
    </recommendedName>
</protein>
<dbReference type="EMBL" id="MFGW01000139">
    <property type="protein sequence ID" value="OGF64330.1"/>
    <property type="molecule type" value="Genomic_DNA"/>
</dbReference>
<sequence length="639" mass="69273">MLKLFIDADNELDESVETDNTYITLAVYEPYDLDADPDHMISHSPPPDRNPEGYTNYSCDGYQFSVQPTSGQNYWGAIGLLSTSSTSNYNLRLHDDYTGSTHGFEDWIIRSNSGGDGEIEIIGINRRQSGVATWWTGVVQASNTPYTSTYSIHRALSGSPLNVPNSGTSGSIPASAIVAIKEIYIDSSDIGSYWRFLVTPSGGDIGLAMINRTEQYFSLNSAITGTWVNNAGTDSLEYFDFKPTASGYYGLLIYKPDSSELIHTINLNLIIELSPSNLTSFAQTGWTAPIVARSSTGCTLNSCLVTATLPGGTGTTYVNSTNINEGPLDINTGFQIRYLLDDTTLEEGTFTSLDADAIALDYNNPLAQPIKGGRHTLGMFIDANDNYNESNETDNTYYAQYVWSPKLLSDNIPYSSSAPPDRDTAGAIDFNCDGYAFVVENDGDEKYWGAVGILPSTGTANYDLRLHDDYTGATQGFETVLKSSNSSTAGGVDIIGANRNISSTINWFAGVIQGSTTPSTSTYTICKDASGFKVPLPVTGRVGSIPTNGIVSIEEILIESTDENRVFRFMVTPSGGDIGIALIDYSVEYFRLGDAIPGTKVDSGGTNVAEQFDFIPTHYGYYALLIYKPDYSELANNRT</sequence>
<gene>
    <name evidence="1" type="ORF">A2Y62_08405</name>
</gene>
<dbReference type="Proteomes" id="UP000178943">
    <property type="component" value="Unassembled WGS sequence"/>
</dbReference>
<proteinExistence type="predicted"/>
<dbReference type="Gene3D" id="2.60.40.10">
    <property type="entry name" value="Immunoglobulins"/>
    <property type="match status" value="1"/>
</dbReference>
<organism evidence="1 2">
    <name type="scientific">Candidatus Fischerbacteria bacterium RBG_13_37_8</name>
    <dbReference type="NCBI Taxonomy" id="1817863"/>
    <lineage>
        <taxon>Bacteria</taxon>
        <taxon>Candidatus Fischeribacteriota</taxon>
    </lineage>
</organism>
<reference evidence="1 2" key="1">
    <citation type="journal article" date="2016" name="Nat. Commun.">
        <title>Thousands of microbial genomes shed light on interconnected biogeochemical processes in an aquifer system.</title>
        <authorList>
            <person name="Anantharaman K."/>
            <person name="Brown C.T."/>
            <person name="Hug L.A."/>
            <person name="Sharon I."/>
            <person name="Castelle C.J."/>
            <person name="Probst A.J."/>
            <person name="Thomas B.C."/>
            <person name="Singh A."/>
            <person name="Wilkins M.J."/>
            <person name="Karaoz U."/>
            <person name="Brodie E.L."/>
            <person name="Williams K.H."/>
            <person name="Hubbard S.S."/>
            <person name="Banfield J.F."/>
        </authorList>
    </citation>
    <scope>NUCLEOTIDE SEQUENCE [LARGE SCALE GENOMIC DNA]</scope>
</reference>
<name>A0A1F5VLR3_9BACT</name>
<comment type="caution">
    <text evidence="1">The sequence shown here is derived from an EMBL/GenBank/DDBJ whole genome shotgun (WGS) entry which is preliminary data.</text>
</comment>
<dbReference type="STRING" id="1817863.A2Y62_08405"/>